<protein>
    <submittedName>
        <fullName evidence="1">Uncharacterized protein</fullName>
    </submittedName>
</protein>
<keyword evidence="2" id="KW-1185">Reference proteome</keyword>
<evidence type="ECO:0000313" key="2">
    <source>
        <dbReference type="Proteomes" id="UP000887116"/>
    </source>
</evidence>
<dbReference type="Proteomes" id="UP000887116">
    <property type="component" value="Unassembled WGS sequence"/>
</dbReference>
<proteinExistence type="predicted"/>
<evidence type="ECO:0000313" key="1">
    <source>
        <dbReference type="EMBL" id="GFR12322.1"/>
    </source>
</evidence>
<name>A0A8X6LL27_TRICU</name>
<dbReference type="AlphaFoldDB" id="A0A8X6LL27"/>
<accession>A0A8X6LL27</accession>
<organism evidence="1 2">
    <name type="scientific">Trichonephila clavata</name>
    <name type="common">Joro spider</name>
    <name type="synonym">Nephila clavata</name>
    <dbReference type="NCBI Taxonomy" id="2740835"/>
    <lineage>
        <taxon>Eukaryota</taxon>
        <taxon>Metazoa</taxon>
        <taxon>Ecdysozoa</taxon>
        <taxon>Arthropoda</taxon>
        <taxon>Chelicerata</taxon>
        <taxon>Arachnida</taxon>
        <taxon>Araneae</taxon>
        <taxon>Araneomorphae</taxon>
        <taxon>Entelegynae</taxon>
        <taxon>Araneoidea</taxon>
        <taxon>Nephilidae</taxon>
        <taxon>Trichonephila</taxon>
    </lineage>
</organism>
<sequence length="66" mass="7580">MFGPAFLRDYPNRPYLLPSPVDGRAYLIFLQQVLIHKLLGMEDIGHVPPPLCSSMWHQYAQGHFKA</sequence>
<gene>
    <name evidence="1" type="ORF">TNCT_449501</name>
</gene>
<reference evidence="1" key="1">
    <citation type="submission" date="2020-07" db="EMBL/GenBank/DDBJ databases">
        <title>Multicomponent nature underlies the extraordinary mechanical properties of spider dragline silk.</title>
        <authorList>
            <person name="Kono N."/>
            <person name="Nakamura H."/>
            <person name="Mori M."/>
            <person name="Yoshida Y."/>
            <person name="Ohtoshi R."/>
            <person name="Malay A.D."/>
            <person name="Moran D.A.P."/>
            <person name="Tomita M."/>
            <person name="Numata K."/>
            <person name="Arakawa K."/>
        </authorList>
    </citation>
    <scope>NUCLEOTIDE SEQUENCE</scope>
</reference>
<dbReference type="EMBL" id="BMAO01016944">
    <property type="protein sequence ID" value="GFR12322.1"/>
    <property type="molecule type" value="Genomic_DNA"/>
</dbReference>
<comment type="caution">
    <text evidence="1">The sequence shown here is derived from an EMBL/GenBank/DDBJ whole genome shotgun (WGS) entry which is preliminary data.</text>
</comment>